<dbReference type="Proteomes" id="UP000054251">
    <property type="component" value="Unassembled WGS sequence"/>
</dbReference>
<sequence>MSQDFINTDSPTSILSSKKLPTNTQAAKSFIPKELAVEYNIDYTLASDNTVRMPCDSENGLIHTLGKKVVPDDCNKQEKDTDALTREGFLPHNKLENDQADDENDGSTENNSKLGQPSFSYDSEIFELCKHYLTTKNHQGLALVARQKGLPPFLRFKIWPILLKHHPFVVNPFIEPDNEVHNENDTNTEEDLKLNIKRDLLKYIHRLNYSNLIDLNNASREEQEIFKILESSILKFVNKWGKIIKYDHALTWIALGLAEWFPPIPNTSWVLVGRDFPSSKTSCIKNLFHDYSNYINNVPNLSEYLEDLVNDKEIINMSFRDVYERLVLVLLHAPEEKIKNKSKDLLGPKKINRKILPINGGTIEERVSFFIYCFRKLLPELSQYFQEEQILNKFGSHDDEWLIWWLKWCGSKVWSRLDRGRIWDLIFGWRLQNFKKSNSYYVEKLGLSNNLINKLGPDNFWSVSKDNDDLTIENYKKSNSFKDLINELNINESSNSNSPTSNSPLNSLINEDLLPPLPLSSSSLSSSNIALTDEFNIPFSKLDPHVELLFVTLALLKSKENTLMELDQHEIRQFLSRLPTKSINISNKYKHFKPQEPDVNSNIISNDSRNNHKIDFMDNIINESGELWRKWLWLEMIDDN</sequence>
<reference evidence="3 4" key="1">
    <citation type="submission" date="2015-11" db="EMBL/GenBank/DDBJ databases">
        <title>The genome of Debaryomyces fabryi.</title>
        <authorList>
            <person name="Tafer H."/>
            <person name="Lopandic K."/>
        </authorList>
    </citation>
    <scope>NUCLEOTIDE SEQUENCE [LARGE SCALE GENOMIC DNA]</scope>
    <source>
        <strain evidence="3 4">CBS 789</strain>
    </source>
</reference>
<name>A0A0V1Q2A1_9ASCO</name>
<dbReference type="OrthoDB" id="27140at2759"/>
<dbReference type="GeneID" id="26838552"/>
<keyword evidence="4" id="KW-1185">Reference proteome</keyword>
<dbReference type="SUPFAM" id="SSF47923">
    <property type="entry name" value="Ypt/Rab-GAP domain of gyp1p"/>
    <property type="match status" value="1"/>
</dbReference>
<feature type="domain" description="Rab-GAP TBC" evidence="2">
    <location>
        <begin position="149"/>
        <end position="430"/>
    </location>
</feature>
<protein>
    <submittedName>
        <fullName evidence="3">Oxidant-induced cell-cycle arrest protein 5</fullName>
    </submittedName>
</protein>
<evidence type="ECO:0000256" key="1">
    <source>
        <dbReference type="SAM" id="MobiDB-lite"/>
    </source>
</evidence>
<dbReference type="Gene3D" id="1.10.472.80">
    <property type="entry name" value="Ypt/Rab-GAP domain of gyp1p, domain 3"/>
    <property type="match status" value="1"/>
</dbReference>
<dbReference type="InterPro" id="IPR000195">
    <property type="entry name" value="Rab-GAP-TBC_dom"/>
</dbReference>
<comment type="caution">
    <text evidence="3">The sequence shown here is derived from an EMBL/GenBank/DDBJ whole genome shotgun (WGS) entry which is preliminary data.</text>
</comment>
<dbReference type="RefSeq" id="XP_015468756.1">
    <property type="nucleotide sequence ID" value="XM_015610373.1"/>
</dbReference>
<organism evidence="3 4">
    <name type="scientific">Debaryomyces fabryi</name>
    <dbReference type="NCBI Taxonomy" id="58627"/>
    <lineage>
        <taxon>Eukaryota</taxon>
        <taxon>Fungi</taxon>
        <taxon>Dikarya</taxon>
        <taxon>Ascomycota</taxon>
        <taxon>Saccharomycotina</taxon>
        <taxon>Pichiomycetes</taxon>
        <taxon>Debaryomycetaceae</taxon>
        <taxon>Debaryomyces</taxon>
    </lineage>
</organism>
<gene>
    <name evidence="3" type="ORF">AC631_01543</name>
</gene>
<dbReference type="AlphaFoldDB" id="A0A0V1Q2A1"/>
<evidence type="ECO:0000259" key="2">
    <source>
        <dbReference type="PROSITE" id="PS50086"/>
    </source>
</evidence>
<accession>A0A0V1Q2A1</accession>
<feature type="compositionally biased region" description="Polar residues" evidence="1">
    <location>
        <begin position="107"/>
        <end position="116"/>
    </location>
</feature>
<evidence type="ECO:0000313" key="3">
    <source>
        <dbReference type="EMBL" id="KSA02654.1"/>
    </source>
</evidence>
<dbReference type="PROSITE" id="PS50086">
    <property type="entry name" value="TBC_RABGAP"/>
    <property type="match status" value="1"/>
</dbReference>
<proteinExistence type="predicted"/>
<dbReference type="EMBL" id="LMYN01000022">
    <property type="protein sequence ID" value="KSA02654.1"/>
    <property type="molecule type" value="Genomic_DNA"/>
</dbReference>
<feature type="region of interest" description="Disordered" evidence="1">
    <location>
        <begin position="81"/>
        <end position="116"/>
    </location>
</feature>
<evidence type="ECO:0000313" key="4">
    <source>
        <dbReference type="Proteomes" id="UP000054251"/>
    </source>
</evidence>
<dbReference type="InterPro" id="IPR035969">
    <property type="entry name" value="Rab-GAP_TBC_sf"/>
</dbReference>